<feature type="coiled-coil region" evidence="1">
    <location>
        <begin position="72"/>
        <end position="99"/>
    </location>
</feature>
<gene>
    <name evidence="2" type="ORF">RhiirA1_513412</name>
</gene>
<organism evidence="2 3">
    <name type="scientific">Rhizophagus irregularis</name>
    <dbReference type="NCBI Taxonomy" id="588596"/>
    <lineage>
        <taxon>Eukaryota</taxon>
        <taxon>Fungi</taxon>
        <taxon>Fungi incertae sedis</taxon>
        <taxon>Mucoromycota</taxon>
        <taxon>Glomeromycotina</taxon>
        <taxon>Glomeromycetes</taxon>
        <taxon>Glomerales</taxon>
        <taxon>Glomeraceae</taxon>
        <taxon>Rhizophagus</taxon>
    </lineage>
</organism>
<dbReference type="Proteomes" id="UP000232688">
    <property type="component" value="Unassembled WGS sequence"/>
</dbReference>
<dbReference type="AlphaFoldDB" id="A0A2N0QP93"/>
<reference evidence="2 3" key="1">
    <citation type="submission" date="2017-10" db="EMBL/GenBank/DDBJ databases">
        <title>Extensive intraspecific genome diversity in a model arbuscular mycorrhizal fungus.</title>
        <authorList>
            <person name="Chen E.C.H."/>
            <person name="Morin E."/>
            <person name="Baudet D."/>
            <person name="Noel J."/>
            <person name="Ndikumana S."/>
            <person name="Charron P."/>
            <person name="St-Onge C."/>
            <person name="Giorgi J."/>
            <person name="Grigoriev I.V."/>
            <person name="Roux C."/>
            <person name="Martin F.M."/>
            <person name="Corradi N."/>
        </authorList>
    </citation>
    <scope>NUCLEOTIDE SEQUENCE [LARGE SCALE GENOMIC DNA]</scope>
    <source>
        <strain evidence="2 3">A1</strain>
    </source>
</reference>
<name>A0A2N0QP93_9GLOM</name>
<keyword evidence="1" id="KW-0175">Coiled coil</keyword>
<evidence type="ECO:0000313" key="2">
    <source>
        <dbReference type="EMBL" id="PKC52873.1"/>
    </source>
</evidence>
<dbReference type="VEuPathDB" id="FungiDB:RhiirA1_513412"/>
<accession>A0A2N0QP93</accession>
<proteinExistence type="predicted"/>
<evidence type="ECO:0000313" key="3">
    <source>
        <dbReference type="Proteomes" id="UP000232688"/>
    </source>
</evidence>
<dbReference type="EMBL" id="LLXH01005010">
    <property type="protein sequence ID" value="PKC52873.1"/>
    <property type="molecule type" value="Genomic_DNA"/>
</dbReference>
<sequence length="104" mass="12320">MGVTILVEDVRALEGYWNKRKEEQIGILEQTGLQKEDADEEIAKFLVLDIHHVVLIRKLCEMVSIKKGDIKEQEKHNEIEELKAEFERVQEQRKHMLKSEVMDY</sequence>
<evidence type="ECO:0000256" key="1">
    <source>
        <dbReference type="SAM" id="Coils"/>
    </source>
</evidence>
<comment type="caution">
    <text evidence="2">The sequence shown here is derived from an EMBL/GenBank/DDBJ whole genome shotgun (WGS) entry which is preliminary data.</text>
</comment>
<protein>
    <submittedName>
        <fullName evidence="2">Uncharacterized protein</fullName>
    </submittedName>
</protein>
<reference evidence="2 3" key="2">
    <citation type="submission" date="2017-10" db="EMBL/GenBank/DDBJ databases">
        <title>Genome analyses suggest a sexual origin of heterokaryosis in a supposedly ancient asexual fungus.</title>
        <authorList>
            <person name="Corradi N."/>
            <person name="Sedzielewska K."/>
            <person name="Noel J."/>
            <person name="Charron P."/>
            <person name="Farinelli L."/>
            <person name="Marton T."/>
            <person name="Kruger M."/>
            <person name="Pelin A."/>
            <person name="Brachmann A."/>
            <person name="Corradi N."/>
        </authorList>
    </citation>
    <scope>NUCLEOTIDE SEQUENCE [LARGE SCALE GENOMIC DNA]</scope>
    <source>
        <strain evidence="2 3">A1</strain>
    </source>
</reference>